<feature type="transmembrane region" description="Helical" evidence="8">
    <location>
        <begin position="209"/>
        <end position="229"/>
    </location>
</feature>
<feature type="transmembrane region" description="Helical" evidence="8">
    <location>
        <begin position="12"/>
        <end position="35"/>
    </location>
</feature>
<evidence type="ECO:0000256" key="6">
    <source>
        <dbReference type="ARBA" id="ARBA00022989"/>
    </source>
</evidence>
<reference evidence="11" key="1">
    <citation type="submission" date="2020-04" db="EMBL/GenBank/DDBJ databases">
        <title>Description of novel Gluconacetobacter.</title>
        <authorList>
            <person name="Sombolestani A."/>
        </authorList>
    </citation>
    <scope>NUCLEOTIDE SEQUENCE [LARGE SCALE GENOMIC DNA]</scope>
    <source>
        <strain evidence="11">LMG 27748</strain>
    </source>
</reference>
<gene>
    <name evidence="10" type="ORF">HKD21_09865</name>
</gene>
<dbReference type="PANTHER" id="PTHR43227:SF8">
    <property type="entry name" value="DIACETYLCHITOBIOSE UPTAKE SYSTEM PERMEASE PROTEIN DASB"/>
    <property type="match status" value="1"/>
</dbReference>
<comment type="similarity">
    <text evidence="2 8">Belongs to the binding-protein-dependent transport system permease family.</text>
</comment>
<dbReference type="InterPro" id="IPR000515">
    <property type="entry name" value="MetI-like"/>
</dbReference>
<evidence type="ECO:0000256" key="7">
    <source>
        <dbReference type="ARBA" id="ARBA00023136"/>
    </source>
</evidence>
<evidence type="ECO:0000256" key="5">
    <source>
        <dbReference type="ARBA" id="ARBA00022692"/>
    </source>
</evidence>
<evidence type="ECO:0000313" key="11">
    <source>
        <dbReference type="Proteomes" id="UP000630952"/>
    </source>
</evidence>
<evidence type="ECO:0000256" key="2">
    <source>
        <dbReference type="ARBA" id="ARBA00009306"/>
    </source>
</evidence>
<accession>A0ABR9YEW6</accession>
<organism evidence="10 11">
    <name type="scientific">Gluconobacter cerevisiae</name>
    <dbReference type="NCBI Taxonomy" id="1379734"/>
    <lineage>
        <taxon>Bacteria</taxon>
        <taxon>Pseudomonadati</taxon>
        <taxon>Pseudomonadota</taxon>
        <taxon>Alphaproteobacteria</taxon>
        <taxon>Acetobacterales</taxon>
        <taxon>Acetobacteraceae</taxon>
        <taxon>Gluconobacter</taxon>
    </lineage>
</organism>
<dbReference type="CDD" id="cd06261">
    <property type="entry name" value="TM_PBP2"/>
    <property type="match status" value="1"/>
</dbReference>
<dbReference type="Gene3D" id="1.10.3720.10">
    <property type="entry name" value="MetI-like"/>
    <property type="match status" value="1"/>
</dbReference>
<keyword evidence="5 8" id="KW-0812">Transmembrane</keyword>
<evidence type="ECO:0000256" key="1">
    <source>
        <dbReference type="ARBA" id="ARBA00004651"/>
    </source>
</evidence>
<dbReference type="Pfam" id="PF00528">
    <property type="entry name" value="BPD_transp_1"/>
    <property type="match status" value="1"/>
</dbReference>
<dbReference type="PANTHER" id="PTHR43227">
    <property type="entry name" value="BLL4140 PROTEIN"/>
    <property type="match status" value="1"/>
</dbReference>
<proteinExistence type="inferred from homology"/>
<evidence type="ECO:0000256" key="3">
    <source>
        <dbReference type="ARBA" id="ARBA00022448"/>
    </source>
</evidence>
<keyword evidence="6 8" id="KW-1133">Transmembrane helix</keyword>
<comment type="subcellular location">
    <subcellularLocation>
        <location evidence="1 8">Cell membrane</location>
        <topology evidence="1 8">Multi-pass membrane protein</topology>
    </subcellularLocation>
</comment>
<evidence type="ECO:0000313" key="10">
    <source>
        <dbReference type="EMBL" id="MBF0877154.1"/>
    </source>
</evidence>
<evidence type="ECO:0000256" key="8">
    <source>
        <dbReference type="RuleBase" id="RU363032"/>
    </source>
</evidence>
<dbReference type="InterPro" id="IPR050809">
    <property type="entry name" value="UgpAE/MalFG_permease"/>
</dbReference>
<dbReference type="SUPFAM" id="SSF161098">
    <property type="entry name" value="MetI-like"/>
    <property type="match status" value="1"/>
</dbReference>
<evidence type="ECO:0000256" key="4">
    <source>
        <dbReference type="ARBA" id="ARBA00022475"/>
    </source>
</evidence>
<feature type="transmembrane region" description="Helical" evidence="8">
    <location>
        <begin position="78"/>
        <end position="99"/>
    </location>
</feature>
<keyword evidence="4" id="KW-1003">Cell membrane</keyword>
<comment type="caution">
    <text evidence="10">The sequence shown here is derived from an EMBL/GenBank/DDBJ whole genome shotgun (WGS) entry which is preliminary data.</text>
</comment>
<keyword evidence="11" id="KW-1185">Reference proteome</keyword>
<feature type="transmembrane region" description="Helical" evidence="8">
    <location>
        <begin position="267"/>
        <end position="288"/>
    </location>
</feature>
<dbReference type="PROSITE" id="PS50928">
    <property type="entry name" value="ABC_TM1"/>
    <property type="match status" value="1"/>
</dbReference>
<dbReference type="InterPro" id="IPR035906">
    <property type="entry name" value="MetI-like_sf"/>
</dbReference>
<name>A0ABR9YEW6_9PROT</name>
<protein>
    <submittedName>
        <fullName evidence="10">Sugar ABC transporter permease</fullName>
    </submittedName>
</protein>
<feature type="domain" description="ABC transmembrane type-1" evidence="9">
    <location>
        <begin position="74"/>
        <end position="289"/>
    </location>
</feature>
<keyword evidence="3 8" id="KW-0813">Transport</keyword>
<reference evidence="10 11" key="2">
    <citation type="submission" date="2020-11" db="EMBL/GenBank/DDBJ databases">
        <title>Description of novel Gluconobacter species.</title>
        <authorList>
            <person name="Cleenwerck I."/>
            <person name="Cnockaert M."/>
            <person name="Borremans W."/>
            <person name="Wieme A.D."/>
            <person name="De Vuyst L."/>
            <person name="Vandamme P."/>
        </authorList>
    </citation>
    <scope>NUCLEOTIDE SEQUENCE [LARGE SCALE GENOMIC DNA]</scope>
    <source>
        <strain evidence="10 11">LMG 27748</strain>
    </source>
</reference>
<sequence>MSRKILQHRMFVWQPWVLLAPSLLTLMALVLVPFIQTLHLAFSHDPHGFVPAQTGATLENFWIMMGDSSWWRSVRTTVIFALGSVVVETVLGVGFAVILQKLNTVIRGIVLAVMLLPWAVPGVVAARLWSWMLNEQYGVINAVLLESGLIKHGVAWTAGPNGMLATMIVVDIWQATPFMTLLALAGLQTVPTDALEAALMDGATHWQCFRYVTMPLIWPMLTVAALFRLLDALRMFDLSSVLYGVDMNGMTLSVFIHTQIVQLGAPGYGAAAALATLGVITLTVVLFWRCITLPQRREPF</sequence>
<evidence type="ECO:0000259" key="9">
    <source>
        <dbReference type="PROSITE" id="PS50928"/>
    </source>
</evidence>
<dbReference type="EMBL" id="JABCQO010000008">
    <property type="protein sequence ID" value="MBF0877154.1"/>
    <property type="molecule type" value="Genomic_DNA"/>
</dbReference>
<dbReference type="Proteomes" id="UP000630952">
    <property type="component" value="Unassembled WGS sequence"/>
</dbReference>
<keyword evidence="7 8" id="KW-0472">Membrane</keyword>
<feature type="transmembrane region" description="Helical" evidence="8">
    <location>
        <begin position="106"/>
        <end position="129"/>
    </location>
</feature>